<accession>A0A550CZ13</accession>
<dbReference type="Gene3D" id="2.40.50.140">
    <property type="entry name" value="Nucleic acid-binding proteins"/>
    <property type="match status" value="1"/>
</dbReference>
<dbReference type="EMBL" id="VDMD01000001">
    <property type="protein sequence ID" value="TRM70018.1"/>
    <property type="molecule type" value="Genomic_DNA"/>
</dbReference>
<protein>
    <recommendedName>
        <fullName evidence="3">CST complex subunit Ten1</fullName>
    </recommendedName>
</protein>
<sequence length="135" mass="14436">MPQQERATTTTISSISEAHLGRKLRVAGRLLSYDLPTCLGRVCSKEAAVLVDLSLCAGPWIRDALQGCVMVTGYLEALEKGATVPTVAGRFAAPHPDPRIVLRALLARATPDLDIGLWDKAVGAAHETSEEQFPS</sequence>
<comment type="caution">
    <text evidence="1">The sequence shown here is derived from an EMBL/GenBank/DDBJ whole genome shotgun (WGS) entry which is preliminary data.</text>
</comment>
<dbReference type="OrthoDB" id="3258172at2759"/>
<keyword evidence="2" id="KW-1185">Reference proteome</keyword>
<dbReference type="InterPro" id="IPR029146">
    <property type="entry name" value="Ten1_animal_plant"/>
</dbReference>
<name>A0A550CZ13_9AGAR</name>
<evidence type="ECO:0000313" key="1">
    <source>
        <dbReference type="EMBL" id="TRM70018.1"/>
    </source>
</evidence>
<dbReference type="InterPro" id="IPR012340">
    <property type="entry name" value="NA-bd_OB-fold"/>
</dbReference>
<evidence type="ECO:0000313" key="2">
    <source>
        <dbReference type="Proteomes" id="UP000320762"/>
    </source>
</evidence>
<dbReference type="Pfam" id="PF15490">
    <property type="entry name" value="Ten1_2"/>
    <property type="match status" value="1"/>
</dbReference>
<evidence type="ECO:0008006" key="3">
    <source>
        <dbReference type="Google" id="ProtNLM"/>
    </source>
</evidence>
<gene>
    <name evidence="1" type="ORF">BD626DRAFT_22128</name>
</gene>
<dbReference type="Proteomes" id="UP000320762">
    <property type="component" value="Unassembled WGS sequence"/>
</dbReference>
<dbReference type="AlphaFoldDB" id="A0A550CZ13"/>
<reference evidence="1 2" key="1">
    <citation type="journal article" date="2019" name="New Phytol.">
        <title>Comparative genomics reveals unique wood-decay strategies and fruiting body development in the Schizophyllaceae.</title>
        <authorList>
            <person name="Almasi E."/>
            <person name="Sahu N."/>
            <person name="Krizsan K."/>
            <person name="Balint B."/>
            <person name="Kovacs G.M."/>
            <person name="Kiss B."/>
            <person name="Cseklye J."/>
            <person name="Drula E."/>
            <person name="Henrissat B."/>
            <person name="Nagy I."/>
            <person name="Chovatia M."/>
            <person name="Adam C."/>
            <person name="LaButti K."/>
            <person name="Lipzen A."/>
            <person name="Riley R."/>
            <person name="Grigoriev I.V."/>
            <person name="Nagy L.G."/>
        </authorList>
    </citation>
    <scope>NUCLEOTIDE SEQUENCE [LARGE SCALE GENOMIC DNA]</scope>
    <source>
        <strain evidence="1 2">NL-1724</strain>
    </source>
</reference>
<proteinExistence type="predicted"/>
<organism evidence="1 2">
    <name type="scientific">Schizophyllum amplum</name>
    <dbReference type="NCBI Taxonomy" id="97359"/>
    <lineage>
        <taxon>Eukaryota</taxon>
        <taxon>Fungi</taxon>
        <taxon>Dikarya</taxon>
        <taxon>Basidiomycota</taxon>
        <taxon>Agaricomycotina</taxon>
        <taxon>Agaricomycetes</taxon>
        <taxon>Agaricomycetidae</taxon>
        <taxon>Agaricales</taxon>
        <taxon>Schizophyllaceae</taxon>
        <taxon>Schizophyllum</taxon>
    </lineage>
</organism>